<evidence type="ECO:0000313" key="5">
    <source>
        <dbReference type="EMBL" id="GGJ69815.1"/>
    </source>
</evidence>
<dbReference type="Gene3D" id="2.60.40.10">
    <property type="entry name" value="Immunoglobulins"/>
    <property type="match status" value="1"/>
</dbReference>
<keyword evidence="1" id="KW-0732">Signal</keyword>
<dbReference type="PANTHER" id="PTHR32208:SF21">
    <property type="entry name" value="LOW QUALITY PROTEIN: ALDEHYDE OXIDASE GLOX-LIKE"/>
    <property type="match status" value="1"/>
</dbReference>
<comment type="caution">
    <text evidence="5">The sequence shown here is derived from an EMBL/GenBank/DDBJ whole genome shotgun (WGS) entry which is preliminary data.</text>
</comment>
<evidence type="ECO:0000256" key="1">
    <source>
        <dbReference type="ARBA" id="ARBA00022729"/>
    </source>
</evidence>
<dbReference type="InterPro" id="IPR009880">
    <property type="entry name" value="Glyoxal_oxidase_N"/>
</dbReference>
<dbReference type="SUPFAM" id="SSF81296">
    <property type="entry name" value="E set domains"/>
    <property type="match status" value="1"/>
</dbReference>
<evidence type="ECO:0000313" key="6">
    <source>
        <dbReference type="Proteomes" id="UP000636956"/>
    </source>
</evidence>
<dbReference type="Gene3D" id="2.60.120.260">
    <property type="entry name" value="Galactose-binding domain-like"/>
    <property type="match status" value="1"/>
</dbReference>
<feature type="region of interest" description="Disordered" evidence="2">
    <location>
        <begin position="354"/>
        <end position="390"/>
    </location>
</feature>
<dbReference type="SUPFAM" id="SSF50965">
    <property type="entry name" value="Galactose oxidase, central domain"/>
    <property type="match status" value="1"/>
</dbReference>
<reference evidence="5" key="1">
    <citation type="journal article" date="2014" name="Int. J. Syst. Evol. Microbiol.">
        <title>Complete genome sequence of Corynebacterium casei LMG S-19264T (=DSM 44701T), isolated from a smear-ripened cheese.</title>
        <authorList>
            <consortium name="US DOE Joint Genome Institute (JGI-PGF)"/>
            <person name="Walter F."/>
            <person name="Albersmeier A."/>
            <person name="Kalinowski J."/>
            <person name="Ruckert C."/>
        </authorList>
    </citation>
    <scope>NUCLEOTIDE SEQUENCE</scope>
    <source>
        <strain evidence="5">CGMCC 1.8984</strain>
    </source>
</reference>
<feature type="compositionally biased region" description="Pro residues" evidence="2">
    <location>
        <begin position="364"/>
        <end position="386"/>
    </location>
</feature>
<organism evidence="5 6">
    <name type="scientific">Agromyces bauzanensis</name>
    <dbReference type="NCBI Taxonomy" id="1308924"/>
    <lineage>
        <taxon>Bacteria</taxon>
        <taxon>Bacillati</taxon>
        <taxon>Actinomycetota</taxon>
        <taxon>Actinomycetes</taxon>
        <taxon>Micrococcales</taxon>
        <taxon>Microbacteriaceae</taxon>
        <taxon>Agromyces</taxon>
    </lineage>
</organism>
<gene>
    <name evidence="5" type="ORF">GCM10011372_04600</name>
</gene>
<dbReference type="Gene3D" id="2.130.10.80">
    <property type="entry name" value="Galactose oxidase/kelch, beta-propeller"/>
    <property type="match status" value="1"/>
</dbReference>
<dbReference type="InterPro" id="IPR013783">
    <property type="entry name" value="Ig-like_fold"/>
</dbReference>
<dbReference type="RefSeq" id="WP_188741837.1">
    <property type="nucleotide sequence ID" value="NZ_BAABFW010000003.1"/>
</dbReference>
<evidence type="ECO:0000259" key="3">
    <source>
        <dbReference type="Pfam" id="PF07250"/>
    </source>
</evidence>
<dbReference type="Pfam" id="PF07250">
    <property type="entry name" value="Glyoxal_oxid_N"/>
    <property type="match status" value="1"/>
</dbReference>
<dbReference type="InterPro" id="IPR015202">
    <property type="entry name" value="GO-like_E_set"/>
</dbReference>
<name>A0A917UN78_9MICO</name>
<dbReference type="CDD" id="cd02851">
    <property type="entry name" value="E_set_GO_C"/>
    <property type="match status" value="1"/>
</dbReference>
<dbReference type="Proteomes" id="UP000636956">
    <property type="component" value="Unassembled WGS sequence"/>
</dbReference>
<evidence type="ECO:0008006" key="7">
    <source>
        <dbReference type="Google" id="ProtNLM"/>
    </source>
</evidence>
<dbReference type="InterPro" id="IPR014756">
    <property type="entry name" value="Ig_E-set"/>
</dbReference>
<proteinExistence type="predicted"/>
<dbReference type="GO" id="GO:0005975">
    <property type="term" value="P:carbohydrate metabolic process"/>
    <property type="evidence" value="ECO:0007669"/>
    <property type="project" value="UniProtKB-ARBA"/>
</dbReference>
<dbReference type="InterPro" id="IPR037293">
    <property type="entry name" value="Gal_Oxidase_central_sf"/>
</dbReference>
<dbReference type="InterPro" id="IPR011043">
    <property type="entry name" value="Gal_Oxase/kelch_b-propeller"/>
</dbReference>
<evidence type="ECO:0000256" key="2">
    <source>
        <dbReference type="SAM" id="MobiDB-lite"/>
    </source>
</evidence>
<feature type="domain" description="Glyoxal oxidase N-terminal" evidence="3">
    <location>
        <begin position="436"/>
        <end position="763"/>
    </location>
</feature>
<feature type="domain" description="Galactose oxidase-like Early set" evidence="4">
    <location>
        <begin position="769"/>
        <end position="860"/>
    </location>
</feature>
<keyword evidence="6" id="KW-1185">Reference proteome</keyword>
<dbReference type="EMBL" id="BMMD01000002">
    <property type="protein sequence ID" value="GGJ69815.1"/>
    <property type="molecule type" value="Genomic_DNA"/>
</dbReference>
<dbReference type="PROSITE" id="PS51257">
    <property type="entry name" value="PROKAR_LIPOPROTEIN"/>
    <property type="match status" value="1"/>
</dbReference>
<dbReference type="PANTHER" id="PTHR32208">
    <property type="entry name" value="SECRETED PROTEIN-RELATED"/>
    <property type="match status" value="1"/>
</dbReference>
<protein>
    <recommendedName>
        <fullName evidence="7">DUF1929 domain-containing protein</fullName>
    </recommendedName>
</protein>
<reference evidence="5" key="2">
    <citation type="submission" date="2020-09" db="EMBL/GenBank/DDBJ databases">
        <authorList>
            <person name="Sun Q."/>
            <person name="Zhou Y."/>
        </authorList>
    </citation>
    <scope>NUCLEOTIDE SEQUENCE</scope>
    <source>
        <strain evidence="5">CGMCC 1.8984</strain>
    </source>
</reference>
<accession>A0A917UN78</accession>
<dbReference type="Pfam" id="PF09118">
    <property type="entry name" value="GO-like_E_set"/>
    <property type="match status" value="1"/>
</dbReference>
<sequence length="862" mass="90524">MLTRPRRRRAGRFGVLAAVTAAACLLGTGVIGLPPALAAAENLVANPSLEAGDTWPECFSPSGWGTEAAWTASAGRTGERSISLTISGHAEGDRKLLQTETPACAPSVDANRSYSLSVWYLASATVHLTVFRHSDSGWSYWGDFGAFAPTGEWADATATTPPLPDGTDRLVFGLSLATDGTVTTDDYRLADADPGDPPATPVNLVANPHLAEGDGVPNCFMEAGWGEQTGVSGISDDTPAGAPAGSRSFAIELADRLSGDRKLLQSEATGCAPTVEPGRSYDVAVDYRSSSEANGLTVFAHTPGAGWAYWNELASLPETDVWTTAHAATQPVPAGVDRLSFGISISAPGTLATTGYSLAASPDQPEPTPTPTADPTPSEPPGPGDPQDPAIVGEWEVLASEMPLRTIHTTLLHDGRLLLVAGSGNDGTQFAAGTFRAVVWDPVASTFTEIPTPYDMFCAGHVTLPDGKVLLAGGTGAFPEEDQGPNTFKGSRKSYYFDPADDAFHATGEMAGAHWYPSLTKLGDGDIWSAGGLDEKAEGTVLTEIFDTSELRWLSPGEVPQTWSFWGTYPHMYLLEDGMLFYAGAHTFGNGLPGTGASLYDWRTAQIWDVPGLREKDLRDQAGSVLLPPAQDQRVMIVGGGNTDANLPATSLVDIIDLSVPSPGYEQGPDLPGPGKGYVNVLNLPDRTVLAANGARLNRAEDVHTAAIYDPVANAWRSVAADPIGRNYHSTAILLPDGRVAVFGSNPADNSFELRISVYSPPYLFGGARPTIEQAPGSAAYGESLELQVTGDVASAALMSPMSATHQTDTNARLVDLPITGTGDVRTAEVPQNANLLPPGPYMLTVLDTGGVPSVAKWVWIS</sequence>
<dbReference type="AlphaFoldDB" id="A0A917UN78"/>
<evidence type="ECO:0000259" key="4">
    <source>
        <dbReference type="Pfam" id="PF09118"/>
    </source>
</evidence>